<dbReference type="HOGENOM" id="CLU_2129379_0_0_7"/>
<protein>
    <submittedName>
        <fullName evidence="1">Uncharacterized protein</fullName>
    </submittedName>
</protein>
<keyword evidence="2" id="KW-1185">Reference proteome</keyword>
<proteinExistence type="predicted"/>
<reference evidence="1 2" key="1">
    <citation type="journal article" date="2012" name="Environ. Microbiol.">
        <title>The genome sequence of Desulfatibacillum alkenivorans AK-01: a blueprint for anaerobic alkane oxidation.</title>
        <authorList>
            <person name="Callaghan A.V."/>
            <person name="Morris B.E."/>
            <person name="Pereira I.A."/>
            <person name="McInerney M.J."/>
            <person name="Austin R.N."/>
            <person name="Groves J.T."/>
            <person name="Kukor J.J."/>
            <person name="Suflita J.M."/>
            <person name="Young L.Y."/>
            <person name="Zylstra G.J."/>
            <person name="Wawrik B."/>
        </authorList>
    </citation>
    <scope>NUCLEOTIDE SEQUENCE [LARGE SCALE GENOMIC DNA]</scope>
    <source>
        <strain evidence="1 2">AK-01</strain>
    </source>
</reference>
<dbReference type="Proteomes" id="UP000000739">
    <property type="component" value="Chromosome"/>
</dbReference>
<evidence type="ECO:0000313" key="2">
    <source>
        <dbReference type="Proteomes" id="UP000000739"/>
    </source>
</evidence>
<dbReference type="AlphaFoldDB" id="B8F9P8"/>
<name>B8F9P8_DESAL</name>
<organism evidence="1 2">
    <name type="scientific">Desulfatibacillum aliphaticivorans</name>
    <dbReference type="NCBI Taxonomy" id="218208"/>
    <lineage>
        <taxon>Bacteria</taxon>
        <taxon>Pseudomonadati</taxon>
        <taxon>Thermodesulfobacteriota</taxon>
        <taxon>Desulfobacteria</taxon>
        <taxon>Desulfobacterales</taxon>
        <taxon>Desulfatibacillaceae</taxon>
        <taxon>Desulfatibacillum</taxon>
    </lineage>
</organism>
<gene>
    <name evidence="1" type="ordered locus">Dalk_1291</name>
</gene>
<dbReference type="KEGG" id="dal:Dalk_1291"/>
<evidence type="ECO:0000313" key="1">
    <source>
        <dbReference type="EMBL" id="ACL02994.1"/>
    </source>
</evidence>
<sequence length="113" mass="12975">MDAALRRFFGWIRIGALILNFMALYPTDEFLNTPCAERHFEVLCQAFLQENDPPESPIEHMKSKGFEFPNKIVDFGTGRYLMAMALDNLLLELFESFTDGEPDDVNAAFDMDE</sequence>
<accession>B8F9P8</accession>
<dbReference type="EMBL" id="CP001322">
    <property type="protein sequence ID" value="ACL02994.1"/>
    <property type="molecule type" value="Genomic_DNA"/>
</dbReference>